<keyword evidence="7 9" id="KW-1133">Transmembrane helix</keyword>
<keyword evidence="1" id="KW-0813">Transport</keyword>
<dbReference type="GO" id="GO:0005886">
    <property type="term" value="C:plasma membrane"/>
    <property type="evidence" value="ECO:0007669"/>
    <property type="project" value="TreeGrafter"/>
</dbReference>
<evidence type="ECO:0000313" key="11">
    <source>
        <dbReference type="Proteomes" id="UP000034189"/>
    </source>
</evidence>
<evidence type="ECO:0000313" key="10">
    <source>
        <dbReference type="EMBL" id="AKG36811.1"/>
    </source>
</evidence>
<name>A0A0F7CK03_PAEDU</name>
<proteinExistence type="predicted"/>
<keyword evidence="4" id="KW-0288">FMN</keyword>
<keyword evidence="6" id="KW-1278">Translocase</keyword>
<dbReference type="PANTHER" id="PTHR30578">
    <property type="entry name" value="ELECTRON TRANSPORT COMPLEX PROTEIN RNFD"/>
    <property type="match status" value="1"/>
</dbReference>
<feature type="transmembrane region" description="Helical" evidence="9">
    <location>
        <begin position="12"/>
        <end position="30"/>
    </location>
</feature>
<reference evidence="10 11" key="1">
    <citation type="submission" date="2015-03" db="EMBL/GenBank/DDBJ databases">
        <authorList>
            <person name="Abdul Halim M."/>
        </authorList>
    </citation>
    <scope>NUCLEOTIDE SEQUENCE [LARGE SCALE GENOMIC DNA]</scope>
    <source>
        <strain evidence="10 11">ATCC 35681</strain>
    </source>
</reference>
<accession>A0A0F7CK03</accession>
<dbReference type="InterPro" id="IPR004338">
    <property type="entry name" value="NqrB/RnfD"/>
</dbReference>
<keyword evidence="2" id="KW-0597">Phosphoprotein</keyword>
<dbReference type="HOGENOM" id="CLU_1021716_0_0_9"/>
<feature type="transmembrane region" description="Helical" evidence="9">
    <location>
        <begin position="160"/>
        <end position="179"/>
    </location>
</feature>
<evidence type="ECO:0000256" key="6">
    <source>
        <dbReference type="ARBA" id="ARBA00022967"/>
    </source>
</evidence>
<evidence type="ECO:0000256" key="4">
    <source>
        <dbReference type="ARBA" id="ARBA00022643"/>
    </source>
</evidence>
<dbReference type="EMBL" id="CP011114">
    <property type="protein sequence ID" value="AKG36811.1"/>
    <property type="molecule type" value="Genomic_DNA"/>
</dbReference>
<keyword evidence="3" id="KW-0285">Flavoprotein</keyword>
<sequence length="274" mass="29577">MTFKQWIKSPKAYVVATLAAYLLIASLGALDPKGLINGAVSIGVSLVLDILFSLIEKRKRILPDGAAVTGLIIALILGTATSWPEVALTAAIAILSKHFLIYKKKPVFNPAAFGLLMSVIIFGTGQSWWGAFGDLPVWMVVFLLIGGYAVTNRVNKFPQLFSFFAVYFVLQLLMGLFHAGDASDALRPPFINAALFFGFFMLTDPPTSPIKVKDQIIFGCLSALAGSVVYALFGGLIYLFIGLLTGNLYKFLISRFSADNAKAKRPAVSSPKSV</sequence>
<evidence type="ECO:0000256" key="3">
    <source>
        <dbReference type="ARBA" id="ARBA00022630"/>
    </source>
</evidence>
<dbReference type="PANTHER" id="PTHR30578:SF0">
    <property type="entry name" value="ION-TRANSLOCATING OXIDOREDUCTASE COMPLEX SUBUNIT D"/>
    <property type="match status" value="1"/>
</dbReference>
<evidence type="ECO:0000256" key="8">
    <source>
        <dbReference type="ARBA" id="ARBA00023136"/>
    </source>
</evidence>
<evidence type="ECO:0000256" key="5">
    <source>
        <dbReference type="ARBA" id="ARBA00022692"/>
    </source>
</evidence>
<dbReference type="RefSeq" id="WP_025695316.1">
    <property type="nucleotide sequence ID" value="NZ_ASQQ01000275.1"/>
</dbReference>
<evidence type="ECO:0000256" key="2">
    <source>
        <dbReference type="ARBA" id="ARBA00022553"/>
    </source>
</evidence>
<evidence type="ECO:0000256" key="9">
    <source>
        <dbReference type="SAM" id="Phobius"/>
    </source>
</evidence>
<evidence type="ECO:0000256" key="1">
    <source>
        <dbReference type="ARBA" id="ARBA00022448"/>
    </source>
</evidence>
<feature type="transmembrane region" description="Helical" evidence="9">
    <location>
        <begin position="135"/>
        <end position="151"/>
    </location>
</feature>
<dbReference type="PATRIC" id="fig|1333534.5.peg.4771"/>
<dbReference type="Pfam" id="PF03116">
    <property type="entry name" value="NQR2_RnfD_RnfE"/>
    <property type="match status" value="2"/>
</dbReference>
<dbReference type="Proteomes" id="UP000034189">
    <property type="component" value="Chromosome"/>
</dbReference>
<feature type="transmembrane region" description="Helical" evidence="9">
    <location>
        <begin position="185"/>
        <end position="204"/>
    </location>
</feature>
<feature type="transmembrane region" description="Helical" evidence="9">
    <location>
        <begin position="216"/>
        <end position="241"/>
    </location>
</feature>
<dbReference type="OrthoDB" id="260854at2"/>
<keyword evidence="5 9" id="KW-0812">Transmembrane</keyword>
<evidence type="ECO:0000256" key="7">
    <source>
        <dbReference type="ARBA" id="ARBA00022989"/>
    </source>
</evidence>
<feature type="transmembrane region" description="Helical" evidence="9">
    <location>
        <begin position="111"/>
        <end position="129"/>
    </location>
</feature>
<reference evidence="10 11" key="2">
    <citation type="journal article" date="2016" name="Genome Announc.">
        <title>Genome Sequence of a Gram-Positive Diazotroph, Paenibacillus durus Type Strain ATCC 35681.</title>
        <authorList>
            <person name="Halim M.A."/>
            <person name="Rahman A.Y."/>
            <person name="Sim K.S."/>
            <person name="Yam H.C."/>
            <person name="Rahim A.A."/>
            <person name="Ghazali A.H."/>
            <person name="Najimudin N."/>
        </authorList>
    </citation>
    <scope>NUCLEOTIDE SEQUENCE [LARGE SCALE GENOMIC DNA]</scope>
    <source>
        <strain evidence="10 11">ATCC 35681</strain>
    </source>
</reference>
<dbReference type="AlphaFoldDB" id="A0A0F7CK03"/>
<gene>
    <name evidence="10" type="ORF">VK70_21745</name>
</gene>
<feature type="transmembrane region" description="Helical" evidence="9">
    <location>
        <begin position="36"/>
        <end position="54"/>
    </location>
</feature>
<feature type="transmembrane region" description="Helical" evidence="9">
    <location>
        <begin position="61"/>
        <end position="80"/>
    </location>
</feature>
<keyword evidence="8 9" id="KW-0472">Membrane</keyword>
<dbReference type="GO" id="GO:0055085">
    <property type="term" value="P:transmembrane transport"/>
    <property type="evidence" value="ECO:0007669"/>
    <property type="project" value="InterPro"/>
</dbReference>
<organism evidence="10 11">
    <name type="scientific">Paenibacillus durus ATCC 35681</name>
    <dbReference type="NCBI Taxonomy" id="1333534"/>
    <lineage>
        <taxon>Bacteria</taxon>
        <taxon>Bacillati</taxon>
        <taxon>Bacillota</taxon>
        <taxon>Bacilli</taxon>
        <taxon>Bacillales</taxon>
        <taxon>Paenibacillaceae</taxon>
        <taxon>Paenibacillus</taxon>
    </lineage>
</organism>
<protein>
    <submittedName>
        <fullName evidence="10">Membrane protein</fullName>
    </submittedName>
</protein>